<dbReference type="AlphaFoldDB" id="C8VVH5"/>
<dbReference type="GO" id="GO:0003677">
    <property type="term" value="F:DNA binding"/>
    <property type="evidence" value="ECO:0007669"/>
    <property type="project" value="UniProtKB-UniRule"/>
</dbReference>
<dbReference type="InterPro" id="IPR050090">
    <property type="entry name" value="Tyrosine_recombinase_XerCD"/>
</dbReference>
<dbReference type="Gene3D" id="1.10.443.10">
    <property type="entry name" value="Intergrase catalytic core"/>
    <property type="match status" value="1"/>
</dbReference>
<reference evidence="7 8" key="1">
    <citation type="journal article" date="2009" name="Stand. Genomic Sci.">
        <title>Complete genome sequence of Desulfotomaculum acetoxidans type strain (5575).</title>
        <authorList>
            <person name="Spring S."/>
            <person name="Lapidus A."/>
            <person name="Schroder M."/>
            <person name="Gleim D."/>
            <person name="Sims D."/>
            <person name="Meincke L."/>
            <person name="Glavina Del Rio T."/>
            <person name="Tice H."/>
            <person name="Copeland A."/>
            <person name="Cheng J.F."/>
            <person name="Lucas S."/>
            <person name="Chen F."/>
            <person name="Nolan M."/>
            <person name="Bruce D."/>
            <person name="Goodwin L."/>
            <person name="Pitluck S."/>
            <person name="Ivanova N."/>
            <person name="Mavromatis K."/>
            <person name="Mikhailova N."/>
            <person name="Pati A."/>
            <person name="Chen A."/>
            <person name="Palaniappan K."/>
            <person name="Land M."/>
            <person name="Hauser L."/>
            <person name="Chang Y.J."/>
            <person name="Jeffries C.D."/>
            <person name="Chain P."/>
            <person name="Saunders E."/>
            <person name="Brettin T."/>
            <person name="Detter J.C."/>
            <person name="Goker M."/>
            <person name="Bristow J."/>
            <person name="Eisen J.A."/>
            <person name="Markowitz V."/>
            <person name="Hugenholtz P."/>
            <person name="Kyrpides N.C."/>
            <person name="Klenk H.P."/>
            <person name="Han C."/>
        </authorList>
    </citation>
    <scope>NUCLEOTIDE SEQUENCE [LARGE SCALE GENOMIC DNA]</scope>
    <source>
        <strain evidence="8">ATCC 49208 / DSM 771 / VKM B-1644</strain>
    </source>
</reference>
<feature type="domain" description="Tyr recombinase" evidence="5">
    <location>
        <begin position="127"/>
        <end position="316"/>
    </location>
</feature>
<dbReference type="InterPro" id="IPR011010">
    <property type="entry name" value="DNA_brk_join_enz"/>
</dbReference>
<dbReference type="PROSITE" id="PS51898">
    <property type="entry name" value="TYR_RECOMBINASE"/>
    <property type="match status" value="1"/>
</dbReference>
<gene>
    <name evidence="7" type="ordered locus">Dtox_1415</name>
</gene>
<dbReference type="InterPro" id="IPR002104">
    <property type="entry name" value="Integrase_catalytic"/>
</dbReference>
<protein>
    <submittedName>
        <fullName evidence="7">Integrase family protein</fullName>
    </submittedName>
</protein>
<accession>C8VVH5</accession>
<dbReference type="InterPro" id="IPR013762">
    <property type="entry name" value="Integrase-like_cat_sf"/>
</dbReference>
<dbReference type="InterPro" id="IPR010998">
    <property type="entry name" value="Integrase_recombinase_N"/>
</dbReference>
<evidence type="ECO:0000256" key="1">
    <source>
        <dbReference type="ARBA" id="ARBA00008857"/>
    </source>
</evidence>
<dbReference type="Proteomes" id="UP000002217">
    <property type="component" value="Chromosome"/>
</dbReference>
<dbReference type="PROSITE" id="PS51900">
    <property type="entry name" value="CB"/>
    <property type="match status" value="1"/>
</dbReference>
<proteinExistence type="inferred from homology"/>
<keyword evidence="8" id="KW-1185">Reference proteome</keyword>
<dbReference type="PANTHER" id="PTHR30349:SF41">
    <property type="entry name" value="INTEGRASE_RECOMBINASE PROTEIN MJ0367-RELATED"/>
    <property type="match status" value="1"/>
</dbReference>
<dbReference type="eggNOG" id="COG4974">
    <property type="taxonomic scope" value="Bacteria"/>
</dbReference>
<dbReference type="OrthoDB" id="107900at2"/>
<dbReference type="InterPro" id="IPR024457">
    <property type="entry name" value="Putative_integrase_N"/>
</dbReference>
<sequence>MARSSGRSGNSGATDGIYQTLLIQFDKVFNSARKDYPGAKSSIYRCKSSMRQFLFFCANNYRMQNIRNIQDKHIKDFIEYRRDQGINEKVIKNDIWAVRLFHRYTPKAKNRISDNEVFGLKSTPDGRVDRAWTEGEFKKMLDFAEKLGRQDVAFTMRLAQHAGLRIHECLRLSKEDAEAALRTGILHVKGKGGRERDLKLSSEALQALSEASVRINNDAGKLFVRPGQKTHSAKKSIEGFISKHRDKFRELEDREKNMTFHGLRHTFARKEYFQRIDRGMDIQRALVEVSRILGHNRPEVTKIYLGTSHLNFNYVK</sequence>
<dbReference type="EMBL" id="CP001720">
    <property type="protein sequence ID" value="ACV62290.1"/>
    <property type="molecule type" value="Genomic_DNA"/>
</dbReference>
<feature type="domain" description="Core-binding (CB)" evidence="6">
    <location>
        <begin position="27"/>
        <end position="106"/>
    </location>
</feature>
<dbReference type="HOGENOM" id="CLU_075267_0_0_9"/>
<keyword evidence="3" id="KW-0233">DNA recombination</keyword>
<dbReference type="PANTHER" id="PTHR30349">
    <property type="entry name" value="PHAGE INTEGRASE-RELATED"/>
    <property type="match status" value="1"/>
</dbReference>
<dbReference type="GO" id="GO:0006310">
    <property type="term" value="P:DNA recombination"/>
    <property type="evidence" value="ECO:0007669"/>
    <property type="project" value="UniProtKB-KW"/>
</dbReference>
<evidence type="ECO:0000256" key="2">
    <source>
        <dbReference type="ARBA" id="ARBA00023125"/>
    </source>
</evidence>
<evidence type="ECO:0000313" key="8">
    <source>
        <dbReference type="Proteomes" id="UP000002217"/>
    </source>
</evidence>
<dbReference type="GO" id="GO:0015074">
    <property type="term" value="P:DNA integration"/>
    <property type="evidence" value="ECO:0007669"/>
    <property type="project" value="InterPro"/>
</dbReference>
<evidence type="ECO:0000256" key="4">
    <source>
        <dbReference type="PROSITE-ProRule" id="PRU01248"/>
    </source>
</evidence>
<evidence type="ECO:0000256" key="3">
    <source>
        <dbReference type="ARBA" id="ARBA00023172"/>
    </source>
</evidence>
<name>C8VVH5_DESAS</name>
<dbReference type="Pfam" id="PF12834">
    <property type="entry name" value="Phage_int_SAM_2"/>
    <property type="match status" value="1"/>
</dbReference>
<dbReference type="Pfam" id="PF00589">
    <property type="entry name" value="Phage_integrase"/>
    <property type="match status" value="1"/>
</dbReference>
<dbReference type="Gene3D" id="1.10.150.130">
    <property type="match status" value="1"/>
</dbReference>
<dbReference type="KEGG" id="dae:Dtox_1415"/>
<dbReference type="SUPFAM" id="SSF56349">
    <property type="entry name" value="DNA breaking-rejoining enzymes"/>
    <property type="match status" value="1"/>
</dbReference>
<comment type="similarity">
    <text evidence="1">Belongs to the 'phage' integrase family.</text>
</comment>
<evidence type="ECO:0000259" key="6">
    <source>
        <dbReference type="PROSITE" id="PS51900"/>
    </source>
</evidence>
<dbReference type="STRING" id="485916.Dtox_1415"/>
<keyword evidence="2 4" id="KW-0238">DNA-binding</keyword>
<evidence type="ECO:0000259" key="5">
    <source>
        <dbReference type="PROSITE" id="PS51898"/>
    </source>
</evidence>
<dbReference type="InterPro" id="IPR044068">
    <property type="entry name" value="CB"/>
</dbReference>
<evidence type="ECO:0000313" key="7">
    <source>
        <dbReference type="EMBL" id="ACV62290.1"/>
    </source>
</evidence>
<dbReference type="RefSeq" id="WP_015757005.1">
    <property type="nucleotide sequence ID" value="NC_013216.1"/>
</dbReference>
<organism evidence="7 8">
    <name type="scientific">Desulfofarcimen acetoxidans (strain ATCC 49208 / DSM 771 / KCTC 5769 / VKM B-1644 / 5575)</name>
    <name type="common">Desulfotomaculum acetoxidans</name>
    <dbReference type="NCBI Taxonomy" id="485916"/>
    <lineage>
        <taxon>Bacteria</taxon>
        <taxon>Bacillati</taxon>
        <taxon>Bacillota</taxon>
        <taxon>Clostridia</taxon>
        <taxon>Eubacteriales</taxon>
        <taxon>Peptococcaceae</taxon>
        <taxon>Desulfofarcimen</taxon>
    </lineage>
</organism>